<dbReference type="Proteomes" id="UP001217089">
    <property type="component" value="Unassembled WGS sequence"/>
</dbReference>
<dbReference type="PANTHER" id="PTHR46880">
    <property type="entry name" value="RAS-ASSOCIATING DOMAIN-CONTAINING PROTEIN"/>
    <property type="match status" value="1"/>
</dbReference>
<protein>
    <submittedName>
        <fullName evidence="1">Uncharacterized protein</fullName>
    </submittedName>
</protein>
<dbReference type="InterPro" id="IPR012337">
    <property type="entry name" value="RNaseH-like_sf"/>
</dbReference>
<reference evidence="1 2" key="1">
    <citation type="submission" date="2022-12" db="EMBL/GenBank/DDBJ databases">
        <title>Chromosome-level genome of Tegillarca granosa.</title>
        <authorList>
            <person name="Kim J."/>
        </authorList>
    </citation>
    <scope>NUCLEOTIDE SEQUENCE [LARGE SCALE GENOMIC DNA]</scope>
    <source>
        <strain evidence="1">Teg-2019</strain>
        <tissue evidence="1">Adductor muscle</tissue>
    </source>
</reference>
<organism evidence="1 2">
    <name type="scientific">Tegillarca granosa</name>
    <name type="common">Malaysian cockle</name>
    <name type="synonym">Anadara granosa</name>
    <dbReference type="NCBI Taxonomy" id="220873"/>
    <lineage>
        <taxon>Eukaryota</taxon>
        <taxon>Metazoa</taxon>
        <taxon>Spiralia</taxon>
        <taxon>Lophotrochozoa</taxon>
        <taxon>Mollusca</taxon>
        <taxon>Bivalvia</taxon>
        <taxon>Autobranchia</taxon>
        <taxon>Pteriomorphia</taxon>
        <taxon>Arcoida</taxon>
        <taxon>Arcoidea</taxon>
        <taxon>Arcidae</taxon>
        <taxon>Tegillarca</taxon>
    </lineage>
</organism>
<gene>
    <name evidence="1" type="ORF">KUTeg_005591</name>
</gene>
<dbReference type="EMBL" id="JARBDR010000246">
    <property type="protein sequence ID" value="KAJ8317687.1"/>
    <property type="molecule type" value="Genomic_DNA"/>
</dbReference>
<comment type="caution">
    <text evidence="1">The sequence shown here is derived from an EMBL/GenBank/DDBJ whole genome shotgun (WGS) entry which is preliminary data.</text>
</comment>
<dbReference type="PANTHER" id="PTHR46880:SF9">
    <property type="entry name" value="ZINC FINGER PROTEIN 862"/>
    <property type="match status" value="1"/>
</dbReference>
<proteinExistence type="predicted"/>
<name>A0ABQ9FM11_TEGGR</name>
<sequence>MKETSDWILPVWCLAHRLELAIKDAFKATYIDTVIEMLESIYYFYKGTAKRFKEAKNIADLLGEHFTKPEKANGTRWVDHKLRAVTKLINNWHIIVTQMENYAEDNSNRQTDRAKITGYLRKLKQHKMVWYMAFVKDVLNEISKISLLFQREDITVSSAVTKLQSAEASLRNLIDNNGESVIEVNNGINNGVLHGHTLLNIIPADLLSNDKRRIVQSVLDCVNSR</sequence>
<evidence type="ECO:0000313" key="2">
    <source>
        <dbReference type="Proteomes" id="UP001217089"/>
    </source>
</evidence>
<dbReference type="SUPFAM" id="SSF53098">
    <property type="entry name" value="Ribonuclease H-like"/>
    <property type="match status" value="1"/>
</dbReference>
<accession>A0ABQ9FM11</accession>
<evidence type="ECO:0000313" key="1">
    <source>
        <dbReference type="EMBL" id="KAJ8317687.1"/>
    </source>
</evidence>
<keyword evidence="2" id="KW-1185">Reference proteome</keyword>